<dbReference type="HOGENOM" id="CLU_009583_0_0_12"/>
<dbReference type="Proteomes" id="UP000006546">
    <property type="component" value="Chromosome"/>
</dbReference>
<dbReference type="STRING" id="906968.Trebr_1810"/>
<dbReference type="SUPFAM" id="SSF53756">
    <property type="entry name" value="UDP-Glycosyltransferase/glycogen phosphorylase"/>
    <property type="match status" value="1"/>
</dbReference>
<gene>
    <name evidence="2" type="ordered locus">Trebr_1810</name>
</gene>
<reference evidence="3" key="1">
    <citation type="submission" date="2011-04" db="EMBL/GenBank/DDBJ databases">
        <title>The complete genome of Treponema brennaborense DSM 12168.</title>
        <authorList>
            <person name="Lucas S."/>
            <person name="Han J."/>
            <person name="Lapidus A."/>
            <person name="Bruce D."/>
            <person name="Goodwin L."/>
            <person name="Pitluck S."/>
            <person name="Peters L."/>
            <person name="Kyrpides N."/>
            <person name="Mavromatis K."/>
            <person name="Ivanova N."/>
            <person name="Mikhailova N."/>
            <person name="Pagani I."/>
            <person name="Teshima H."/>
            <person name="Detter J.C."/>
            <person name="Tapia R."/>
            <person name="Han C."/>
            <person name="Land M."/>
            <person name="Hauser L."/>
            <person name="Markowitz V."/>
            <person name="Cheng J.-F."/>
            <person name="Hugenholtz P."/>
            <person name="Woyke T."/>
            <person name="Wu D."/>
            <person name="Gronow S."/>
            <person name="Wellnitz S."/>
            <person name="Brambilla E."/>
            <person name="Klenk H.-P."/>
            <person name="Eisen J.A."/>
        </authorList>
    </citation>
    <scope>NUCLEOTIDE SEQUENCE [LARGE SCALE GENOMIC DNA]</scope>
    <source>
        <strain evidence="3">DSM 12168 / CIP 105900 / DD5/3</strain>
    </source>
</reference>
<keyword evidence="2" id="KW-0808">Transferase</keyword>
<dbReference type="EMBL" id="CP002696">
    <property type="protein sequence ID" value="AEE17230.1"/>
    <property type="molecule type" value="Genomic_DNA"/>
</dbReference>
<evidence type="ECO:0000313" key="2">
    <source>
        <dbReference type="EMBL" id="AEE17230.1"/>
    </source>
</evidence>
<dbReference type="KEGG" id="tbe:Trebr_1810"/>
<dbReference type="PANTHER" id="PTHR12526">
    <property type="entry name" value="GLYCOSYLTRANSFERASE"/>
    <property type="match status" value="1"/>
</dbReference>
<dbReference type="GO" id="GO:0016757">
    <property type="term" value="F:glycosyltransferase activity"/>
    <property type="evidence" value="ECO:0007669"/>
    <property type="project" value="InterPro"/>
</dbReference>
<organism evidence="2 3">
    <name type="scientific">Treponema brennaborense (strain DSM 12168 / CIP 105900 / DD5/3)</name>
    <dbReference type="NCBI Taxonomy" id="906968"/>
    <lineage>
        <taxon>Bacteria</taxon>
        <taxon>Pseudomonadati</taxon>
        <taxon>Spirochaetota</taxon>
        <taxon>Spirochaetia</taxon>
        <taxon>Spirochaetales</taxon>
        <taxon>Treponemataceae</taxon>
        <taxon>Treponema</taxon>
    </lineage>
</organism>
<dbReference type="OrthoDB" id="9804196at2"/>
<dbReference type="CDD" id="cd03820">
    <property type="entry name" value="GT4_AmsD-like"/>
    <property type="match status" value="1"/>
</dbReference>
<dbReference type="Gene3D" id="3.40.50.2000">
    <property type="entry name" value="Glycogen Phosphorylase B"/>
    <property type="match status" value="2"/>
</dbReference>
<name>F4LIK5_TREBD</name>
<dbReference type="RefSeq" id="WP_013758934.1">
    <property type="nucleotide sequence ID" value="NC_015500.1"/>
</dbReference>
<evidence type="ECO:0000313" key="3">
    <source>
        <dbReference type="Proteomes" id="UP000006546"/>
    </source>
</evidence>
<proteinExistence type="predicted"/>
<dbReference type="Pfam" id="PF00534">
    <property type="entry name" value="Glycos_transf_1"/>
    <property type="match status" value="1"/>
</dbReference>
<sequence>MKKIAIVIGNISTGAGTERAVTNLANMLAESKEYNATIISLYSKTIDEPYYNLADSVSVIHLSLNKTSKLKRAKSYIKFIQLTKKIVKEKKLDYILGTTHALNCLMYFTGKIVKKIACEHMNYDACPWISTKIRKLIYPKLDAVVLLTNADASHYTFIADKKRFVIPNSLSFFTEKSADYNLKRVIAVGRLTEQKGFDILIQMSQRLKEHIPEWHIDIFGEGEEKEELDSLISSLEVNDFIKINAPTKDIQKELLNSSIYVMTSRWEGLPMILLESKACGLPIISFDCPEGPADVIEDGVDGYLVEFGNEEVFINRLISLCKDNAARAEFGKLARLNSAKFSSESIYKRWNNLFITLMIEEL</sequence>
<dbReference type="PANTHER" id="PTHR12526:SF630">
    <property type="entry name" value="GLYCOSYLTRANSFERASE"/>
    <property type="match status" value="1"/>
</dbReference>
<protein>
    <submittedName>
        <fullName evidence="2">Glycosyl transferase group 1</fullName>
    </submittedName>
</protein>
<keyword evidence="3" id="KW-1185">Reference proteome</keyword>
<dbReference type="AlphaFoldDB" id="F4LIK5"/>
<dbReference type="InterPro" id="IPR001296">
    <property type="entry name" value="Glyco_trans_1"/>
</dbReference>
<feature type="domain" description="Glycosyl transferase family 1" evidence="1">
    <location>
        <begin position="181"/>
        <end position="335"/>
    </location>
</feature>
<dbReference type="eggNOG" id="COG0438">
    <property type="taxonomic scope" value="Bacteria"/>
</dbReference>
<evidence type="ECO:0000259" key="1">
    <source>
        <dbReference type="Pfam" id="PF00534"/>
    </source>
</evidence>
<accession>F4LIK5</accession>